<keyword evidence="1" id="KW-0812">Transmembrane</keyword>
<sequence>MIERLPLTLGLFILLDTWLCVRATLACLVEGFIQIYFPWSRAYWAHSLHLDMAAFILLKATFFSFNTTKMEEC</sequence>
<dbReference type="Proteomes" id="UP000824782">
    <property type="component" value="Unassembled WGS sequence"/>
</dbReference>
<accession>A0AAV7C0Q9</accession>
<protein>
    <recommendedName>
        <fullName evidence="4">Secreted protein</fullName>
    </recommendedName>
</protein>
<dbReference type="AlphaFoldDB" id="A0AAV7C0Q9"/>
<evidence type="ECO:0000313" key="3">
    <source>
        <dbReference type="Proteomes" id="UP000824782"/>
    </source>
</evidence>
<feature type="transmembrane region" description="Helical" evidence="1">
    <location>
        <begin position="47"/>
        <end position="65"/>
    </location>
</feature>
<keyword evidence="3" id="KW-1185">Reference proteome</keyword>
<gene>
    <name evidence="2" type="ORF">GDO81_010369</name>
</gene>
<keyword evidence="1" id="KW-0472">Membrane</keyword>
<name>A0AAV7C0Q9_ENGPU</name>
<reference evidence="2" key="1">
    <citation type="thesis" date="2020" institute="ProQuest LLC" country="789 East Eisenhower Parkway, Ann Arbor, MI, USA">
        <title>Comparative Genomics and Chromosome Evolution.</title>
        <authorList>
            <person name="Mudd A.B."/>
        </authorList>
    </citation>
    <scope>NUCLEOTIDE SEQUENCE</scope>
    <source>
        <strain evidence="2">237g6f4</strain>
        <tissue evidence="2">Blood</tissue>
    </source>
</reference>
<evidence type="ECO:0008006" key="4">
    <source>
        <dbReference type="Google" id="ProtNLM"/>
    </source>
</evidence>
<dbReference type="EMBL" id="WNYA01000004">
    <property type="protein sequence ID" value="KAG8578048.1"/>
    <property type="molecule type" value="Genomic_DNA"/>
</dbReference>
<organism evidence="2 3">
    <name type="scientific">Engystomops pustulosus</name>
    <name type="common">Tungara frog</name>
    <name type="synonym">Physalaemus pustulosus</name>
    <dbReference type="NCBI Taxonomy" id="76066"/>
    <lineage>
        <taxon>Eukaryota</taxon>
        <taxon>Metazoa</taxon>
        <taxon>Chordata</taxon>
        <taxon>Craniata</taxon>
        <taxon>Vertebrata</taxon>
        <taxon>Euteleostomi</taxon>
        <taxon>Amphibia</taxon>
        <taxon>Batrachia</taxon>
        <taxon>Anura</taxon>
        <taxon>Neobatrachia</taxon>
        <taxon>Hyloidea</taxon>
        <taxon>Leptodactylidae</taxon>
        <taxon>Leiuperinae</taxon>
        <taxon>Engystomops</taxon>
    </lineage>
</organism>
<evidence type="ECO:0000313" key="2">
    <source>
        <dbReference type="EMBL" id="KAG8578048.1"/>
    </source>
</evidence>
<proteinExistence type="predicted"/>
<evidence type="ECO:0000256" key="1">
    <source>
        <dbReference type="SAM" id="Phobius"/>
    </source>
</evidence>
<keyword evidence="1" id="KW-1133">Transmembrane helix</keyword>
<comment type="caution">
    <text evidence="2">The sequence shown here is derived from an EMBL/GenBank/DDBJ whole genome shotgun (WGS) entry which is preliminary data.</text>
</comment>